<evidence type="ECO:0000259" key="3">
    <source>
        <dbReference type="PROSITE" id="PS51462"/>
    </source>
</evidence>
<sequence>MDCTFKTEKGKFNYRVGAIIIHDNKVLMVKSSSSPYYYSVGGRVHLHESMEEAIRREVYEETGISFEIDRMGYIHENFFILDPTGEEYHELSMYYYMKPIEDYSLINKSLTEDGIEESLEWIPLNDIENYNIYPSFFKDEKLLSNEGIIHVVDRE</sequence>
<accession>A0A942ZA95</accession>
<proteinExistence type="predicted"/>
<keyword evidence="2" id="KW-0378">Hydrolase</keyword>
<dbReference type="PROSITE" id="PS00893">
    <property type="entry name" value="NUDIX_BOX"/>
    <property type="match status" value="1"/>
</dbReference>
<gene>
    <name evidence="4" type="ORF">GOQ27_14015</name>
</gene>
<evidence type="ECO:0000256" key="2">
    <source>
        <dbReference type="ARBA" id="ARBA00022801"/>
    </source>
</evidence>
<feature type="domain" description="Nudix hydrolase" evidence="3">
    <location>
        <begin position="11"/>
        <end position="144"/>
    </location>
</feature>
<protein>
    <submittedName>
        <fullName evidence="4">NUDIX domain-containing protein</fullName>
    </submittedName>
</protein>
<dbReference type="PANTHER" id="PTHR43046:SF14">
    <property type="entry name" value="MUTT_NUDIX FAMILY PROTEIN"/>
    <property type="match status" value="1"/>
</dbReference>
<evidence type="ECO:0000313" key="4">
    <source>
        <dbReference type="EMBL" id="MBS4539585.1"/>
    </source>
</evidence>
<keyword evidence="5" id="KW-1185">Reference proteome</keyword>
<dbReference type="InterPro" id="IPR015797">
    <property type="entry name" value="NUDIX_hydrolase-like_dom_sf"/>
</dbReference>
<dbReference type="AlphaFoldDB" id="A0A942ZA95"/>
<dbReference type="InterPro" id="IPR000086">
    <property type="entry name" value="NUDIX_hydrolase_dom"/>
</dbReference>
<organism evidence="4 5">
    <name type="scientific">Anaeromonas frigoriresistens</name>
    <dbReference type="NCBI Taxonomy" id="2683708"/>
    <lineage>
        <taxon>Bacteria</taxon>
        <taxon>Bacillati</taxon>
        <taxon>Bacillota</taxon>
        <taxon>Tissierellia</taxon>
        <taxon>Tissierellales</taxon>
        <taxon>Thermohalobacteraceae</taxon>
        <taxon>Anaeromonas</taxon>
    </lineage>
</organism>
<dbReference type="PANTHER" id="PTHR43046">
    <property type="entry name" value="GDP-MANNOSE MANNOSYL HYDROLASE"/>
    <property type="match status" value="1"/>
</dbReference>
<dbReference type="PROSITE" id="PS51462">
    <property type="entry name" value="NUDIX"/>
    <property type="match status" value="1"/>
</dbReference>
<dbReference type="InterPro" id="IPR020084">
    <property type="entry name" value="NUDIX_hydrolase_CS"/>
</dbReference>
<dbReference type="Proteomes" id="UP000724672">
    <property type="component" value="Unassembled WGS sequence"/>
</dbReference>
<dbReference type="RefSeq" id="WP_203367510.1">
    <property type="nucleotide sequence ID" value="NZ_WSFT01000053.1"/>
</dbReference>
<evidence type="ECO:0000256" key="1">
    <source>
        <dbReference type="ARBA" id="ARBA00001946"/>
    </source>
</evidence>
<dbReference type="SUPFAM" id="SSF55811">
    <property type="entry name" value="Nudix"/>
    <property type="match status" value="1"/>
</dbReference>
<dbReference type="Pfam" id="PF00293">
    <property type="entry name" value="NUDIX"/>
    <property type="match status" value="1"/>
</dbReference>
<dbReference type="GO" id="GO:0016787">
    <property type="term" value="F:hydrolase activity"/>
    <property type="evidence" value="ECO:0007669"/>
    <property type="project" value="UniProtKB-KW"/>
</dbReference>
<dbReference type="CDD" id="cd04688">
    <property type="entry name" value="NUDIX_Hydrolase"/>
    <property type="match status" value="1"/>
</dbReference>
<comment type="cofactor">
    <cofactor evidence="1">
        <name>Mg(2+)</name>
        <dbReference type="ChEBI" id="CHEBI:18420"/>
    </cofactor>
</comment>
<reference evidence="4" key="1">
    <citation type="submission" date="2019-12" db="EMBL/GenBank/DDBJ databases">
        <title>Clostridiaceae gen. nov. sp. nov., isolated from sediment in Xinjiang, China.</title>
        <authorList>
            <person name="Zhang R."/>
        </authorList>
    </citation>
    <scope>NUCLEOTIDE SEQUENCE</scope>
    <source>
        <strain evidence="4">D2Q-11</strain>
    </source>
</reference>
<evidence type="ECO:0000313" key="5">
    <source>
        <dbReference type="Proteomes" id="UP000724672"/>
    </source>
</evidence>
<dbReference type="EMBL" id="WSFT01000053">
    <property type="protein sequence ID" value="MBS4539585.1"/>
    <property type="molecule type" value="Genomic_DNA"/>
</dbReference>
<name>A0A942ZA95_9FIRM</name>
<dbReference type="Gene3D" id="3.90.79.10">
    <property type="entry name" value="Nucleoside Triphosphate Pyrophosphohydrolase"/>
    <property type="match status" value="1"/>
</dbReference>
<comment type="caution">
    <text evidence="4">The sequence shown here is derived from an EMBL/GenBank/DDBJ whole genome shotgun (WGS) entry which is preliminary data.</text>
</comment>